<dbReference type="CDD" id="cd00712">
    <property type="entry name" value="AsnB"/>
    <property type="match status" value="1"/>
</dbReference>
<dbReference type="Pfam" id="PF00733">
    <property type="entry name" value="Asn_synthase"/>
    <property type="match status" value="1"/>
</dbReference>
<dbReference type="InterPro" id="IPR001962">
    <property type="entry name" value="Asn_synthase"/>
</dbReference>
<dbReference type="InterPro" id="IPR029055">
    <property type="entry name" value="Ntn_hydrolases_N"/>
</dbReference>
<feature type="binding site" evidence="9">
    <location>
        <position position="289"/>
    </location>
    <ligand>
        <name>ATP</name>
        <dbReference type="ChEBI" id="CHEBI:30616"/>
    </ligand>
</feature>
<dbReference type="EMBL" id="CP129971">
    <property type="protein sequence ID" value="WMN10918.1"/>
    <property type="molecule type" value="Genomic_DNA"/>
</dbReference>
<comment type="pathway">
    <text evidence="1">Amino-acid biosynthesis; L-asparagine biosynthesis; L-asparagine from L-aspartate (L-Gln route): step 1/1.</text>
</comment>
<dbReference type="AlphaFoldDB" id="A0AA51N981"/>
<dbReference type="EC" id="6.3.5.4" evidence="3"/>
<dbReference type="InterPro" id="IPR051786">
    <property type="entry name" value="ASN_synthetase/amidase"/>
</dbReference>
<sequence length="617" mass="70894">MCGILGAWLPKNNITNQDFTSLVDSIYHRGPDEAGYLIENDFYLGMRRLSIIDLAGGQQPVFNEDQSKAVLFNGEIYNYKSLINSLKDKGHDFQSVSDTEVIVHSLEDDLENINQFRGMFAFAYFEREEQILHLFRDRIGVKPLYYIFIPGKIFAFSSEIKGLEKICDSAGIELTVNEEAIYHYLSFANIPQPITIYNEIKALMPGHHLTFDKETIEIEQYWKYNYQPKLKIDFDEAKELIHSELKESVNLRLNSDVPMGLFLSGGLDSSIIAYLAAKELNTNLKTFTIGFPEHKEFDETDIATKTAHHLGLENEILPLEYDPLESLMNINAIYDQPFADPSAIPSVEISKLASNYVKVVLNGDGGDEQFAGYRRYILASKLNNIPNLSGFNILLNQLNPKRRSMLGFLQRTLKNTGLKAEEQSIALTTDMLLDQDKKHIFNFDTAKFSTQDIISNFNLGEDAAFLDQVMHYDRNFNLLNGLLVKMDMATSSASIEGRSPFLDNILFEKSSLLPANFKVKGKNTKYILKELYGEFLPYEVIHGKKRGFEIPLKSWLSKEFQPLINQMKADSQSPFYNYLKVDFVTNLFESERYKSFNLDYLRYSVLILYLWFKEREN</sequence>
<dbReference type="InterPro" id="IPR014729">
    <property type="entry name" value="Rossmann-like_a/b/a_fold"/>
</dbReference>
<dbReference type="Proteomes" id="UP001230496">
    <property type="component" value="Chromosome"/>
</dbReference>
<evidence type="ECO:0000259" key="11">
    <source>
        <dbReference type="PROSITE" id="PS51278"/>
    </source>
</evidence>
<feature type="domain" description="Glutamine amidotransferase type-2" evidence="11">
    <location>
        <begin position="2"/>
        <end position="214"/>
    </location>
</feature>
<dbReference type="GO" id="GO:0005829">
    <property type="term" value="C:cytosol"/>
    <property type="evidence" value="ECO:0007669"/>
    <property type="project" value="TreeGrafter"/>
</dbReference>
<dbReference type="PROSITE" id="PS51278">
    <property type="entry name" value="GATASE_TYPE_2"/>
    <property type="match status" value="1"/>
</dbReference>
<dbReference type="PANTHER" id="PTHR43284">
    <property type="entry name" value="ASPARAGINE SYNTHETASE (GLUTAMINE-HYDROLYZING)"/>
    <property type="match status" value="1"/>
</dbReference>
<gene>
    <name evidence="12" type="primary">asnB</name>
    <name evidence="12" type="ORF">QYS49_36510</name>
</gene>
<reference evidence="12 13" key="1">
    <citation type="submission" date="2023-08" db="EMBL/GenBank/DDBJ databases">
        <title>Comparative genomics and taxonomic characterization of three novel marine species of genus Marivirga.</title>
        <authorList>
            <person name="Muhammad N."/>
            <person name="Kim S.-G."/>
        </authorList>
    </citation>
    <scope>NUCLEOTIDE SEQUENCE [LARGE SCALE GENOMIC DNA]</scope>
    <source>
        <strain evidence="12 13">BDSF4-3</strain>
    </source>
</reference>
<keyword evidence="5 9" id="KW-0067">ATP-binding</keyword>
<evidence type="ECO:0000256" key="10">
    <source>
        <dbReference type="PIRSR" id="PIRSR001589-3"/>
    </source>
</evidence>
<dbReference type="InterPro" id="IPR006426">
    <property type="entry name" value="Asn_synth_AEB"/>
</dbReference>
<dbReference type="GO" id="GO:0004066">
    <property type="term" value="F:asparagine synthase (glutamine-hydrolyzing) activity"/>
    <property type="evidence" value="ECO:0007669"/>
    <property type="project" value="UniProtKB-EC"/>
</dbReference>
<dbReference type="GO" id="GO:0006529">
    <property type="term" value="P:asparagine biosynthetic process"/>
    <property type="evidence" value="ECO:0007669"/>
    <property type="project" value="UniProtKB-KW"/>
</dbReference>
<evidence type="ECO:0000256" key="5">
    <source>
        <dbReference type="ARBA" id="ARBA00022840"/>
    </source>
</evidence>
<dbReference type="KEGG" id="msaa:QYS49_36510"/>
<dbReference type="GO" id="GO:0005524">
    <property type="term" value="F:ATP binding"/>
    <property type="evidence" value="ECO:0007669"/>
    <property type="project" value="UniProtKB-KW"/>
</dbReference>
<dbReference type="Gene3D" id="3.40.50.620">
    <property type="entry name" value="HUPs"/>
    <property type="match status" value="1"/>
</dbReference>
<feature type="site" description="Important for beta-aspartyl-AMP intermediate formation" evidence="10">
    <location>
        <position position="364"/>
    </location>
</feature>
<feature type="active site" description="For GATase activity" evidence="8">
    <location>
        <position position="2"/>
    </location>
</feature>
<evidence type="ECO:0000256" key="3">
    <source>
        <dbReference type="ARBA" id="ARBA00012737"/>
    </source>
</evidence>
<dbReference type="RefSeq" id="WP_308347496.1">
    <property type="nucleotide sequence ID" value="NZ_CP129971.1"/>
</dbReference>
<dbReference type="CDD" id="cd01991">
    <property type="entry name" value="Asn_synthase_B_C"/>
    <property type="match status" value="1"/>
</dbReference>
<keyword evidence="12" id="KW-0436">Ligase</keyword>
<accession>A0AA51N981</accession>
<comment type="catalytic activity">
    <reaction evidence="7">
        <text>L-aspartate + L-glutamine + ATP + H2O = L-asparagine + L-glutamate + AMP + diphosphate + H(+)</text>
        <dbReference type="Rhea" id="RHEA:12228"/>
        <dbReference type="ChEBI" id="CHEBI:15377"/>
        <dbReference type="ChEBI" id="CHEBI:15378"/>
        <dbReference type="ChEBI" id="CHEBI:29985"/>
        <dbReference type="ChEBI" id="CHEBI:29991"/>
        <dbReference type="ChEBI" id="CHEBI:30616"/>
        <dbReference type="ChEBI" id="CHEBI:33019"/>
        <dbReference type="ChEBI" id="CHEBI:58048"/>
        <dbReference type="ChEBI" id="CHEBI:58359"/>
        <dbReference type="ChEBI" id="CHEBI:456215"/>
        <dbReference type="EC" id="6.3.5.4"/>
    </reaction>
</comment>
<feature type="binding site" evidence="9">
    <location>
        <position position="98"/>
    </location>
    <ligand>
        <name>L-glutamine</name>
        <dbReference type="ChEBI" id="CHEBI:58359"/>
    </ligand>
</feature>
<organism evidence="12 13">
    <name type="scientific">Marivirga salinarum</name>
    <dbReference type="NCBI Taxonomy" id="3059078"/>
    <lineage>
        <taxon>Bacteria</taxon>
        <taxon>Pseudomonadati</taxon>
        <taxon>Bacteroidota</taxon>
        <taxon>Cytophagia</taxon>
        <taxon>Cytophagales</taxon>
        <taxon>Marivirgaceae</taxon>
        <taxon>Marivirga</taxon>
    </lineage>
</organism>
<proteinExistence type="inferred from homology"/>
<evidence type="ECO:0000256" key="2">
    <source>
        <dbReference type="ARBA" id="ARBA00005752"/>
    </source>
</evidence>
<evidence type="ECO:0000256" key="1">
    <source>
        <dbReference type="ARBA" id="ARBA00005187"/>
    </source>
</evidence>
<dbReference type="Gene3D" id="3.60.20.10">
    <property type="entry name" value="Glutamine Phosphoribosylpyrophosphate, subunit 1, domain 1"/>
    <property type="match status" value="1"/>
</dbReference>
<keyword evidence="8" id="KW-0061">Asparagine biosynthesis</keyword>
<dbReference type="SUPFAM" id="SSF52402">
    <property type="entry name" value="Adenine nucleotide alpha hydrolases-like"/>
    <property type="match status" value="1"/>
</dbReference>
<dbReference type="PIRSF" id="PIRSF001589">
    <property type="entry name" value="Asn_synthetase_glu-h"/>
    <property type="match status" value="1"/>
</dbReference>
<dbReference type="NCBIfam" id="TIGR01536">
    <property type="entry name" value="asn_synth_AEB"/>
    <property type="match status" value="1"/>
</dbReference>
<comment type="similarity">
    <text evidence="2">Belongs to the asparagine synthetase family.</text>
</comment>
<evidence type="ECO:0000256" key="6">
    <source>
        <dbReference type="ARBA" id="ARBA00022962"/>
    </source>
</evidence>
<keyword evidence="8" id="KW-0028">Amino-acid biosynthesis</keyword>
<keyword evidence="4 9" id="KW-0547">Nucleotide-binding</keyword>
<keyword evidence="6 8" id="KW-0315">Glutamine amidotransferase</keyword>
<evidence type="ECO:0000313" key="12">
    <source>
        <dbReference type="EMBL" id="WMN10918.1"/>
    </source>
</evidence>
<dbReference type="PANTHER" id="PTHR43284:SF1">
    <property type="entry name" value="ASPARAGINE SYNTHETASE"/>
    <property type="match status" value="1"/>
</dbReference>
<evidence type="ECO:0000256" key="8">
    <source>
        <dbReference type="PIRSR" id="PIRSR001589-1"/>
    </source>
</evidence>
<name>A0AA51N981_9BACT</name>
<dbReference type="InterPro" id="IPR033738">
    <property type="entry name" value="AsnB_N"/>
</dbReference>
<evidence type="ECO:0000313" key="13">
    <source>
        <dbReference type="Proteomes" id="UP001230496"/>
    </source>
</evidence>
<evidence type="ECO:0000256" key="9">
    <source>
        <dbReference type="PIRSR" id="PIRSR001589-2"/>
    </source>
</evidence>
<dbReference type="Pfam" id="PF13537">
    <property type="entry name" value="GATase_7"/>
    <property type="match status" value="1"/>
</dbReference>
<evidence type="ECO:0000256" key="7">
    <source>
        <dbReference type="ARBA" id="ARBA00048741"/>
    </source>
</evidence>
<evidence type="ECO:0000256" key="4">
    <source>
        <dbReference type="ARBA" id="ARBA00022741"/>
    </source>
</evidence>
<dbReference type="SUPFAM" id="SSF56235">
    <property type="entry name" value="N-terminal nucleophile aminohydrolases (Ntn hydrolases)"/>
    <property type="match status" value="1"/>
</dbReference>
<dbReference type="InterPro" id="IPR017932">
    <property type="entry name" value="GATase_2_dom"/>
</dbReference>
<keyword evidence="13" id="KW-1185">Reference proteome</keyword>
<protein>
    <recommendedName>
        <fullName evidence="3">asparagine synthase (glutamine-hydrolyzing)</fullName>
        <ecNumber evidence="3">6.3.5.4</ecNumber>
    </recommendedName>
</protein>